<dbReference type="EMBL" id="JANSUY010000011">
    <property type="protein sequence ID" value="MCR9015904.1"/>
    <property type="molecule type" value="Genomic_DNA"/>
</dbReference>
<keyword evidence="2" id="KW-1185">Reference proteome</keyword>
<evidence type="ECO:0000313" key="1">
    <source>
        <dbReference type="EMBL" id="MCR9015904.1"/>
    </source>
</evidence>
<dbReference type="AlphaFoldDB" id="A0A9X2SZ21"/>
<dbReference type="InterPro" id="IPR022269">
    <property type="entry name" value="SO_2930-like_C"/>
</dbReference>
<organism evidence="1 2">
    <name type="scientific">Aquiflexum gelatinilyticum</name>
    <dbReference type="NCBI Taxonomy" id="2961943"/>
    <lineage>
        <taxon>Bacteria</taxon>
        <taxon>Pseudomonadati</taxon>
        <taxon>Bacteroidota</taxon>
        <taxon>Cytophagia</taxon>
        <taxon>Cytophagales</taxon>
        <taxon>Cyclobacteriaceae</taxon>
        <taxon>Aquiflexum</taxon>
    </lineage>
</organism>
<gene>
    <name evidence="1" type="ORF">NU887_12725</name>
</gene>
<dbReference type="NCBIfam" id="TIGR03806">
    <property type="entry name" value="chp_HNE_0200"/>
    <property type="match status" value="1"/>
</dbReference>
<name>A0A9X2SZ21_9BACT</name>
<evidence type="ECO:0000313" key="2">
    <source>
        <dbReference type="Proteomes" id="UP001142175"/>
    </source>
</evidence>
<dbReference type="PROSITE" id="PS51257">
    <property type="entry name" value="PROKAR_LIPOPROTEIN"/>
    <property type="match status" value="1"/>
</dbReference>
<reference evidence="1" key="1">
    <citation type="submission" date="2022-08" db="EMBL/GenBank/DDBJ databases">
        <authorList>
            <person name="Zhang D."/>
        </authorList>
    </citation>
    <scope>NUCLEOTIDE SEQUENCE</scope>
    <source>
        <strain evidence="1">XJ19-11</strain>
    </source>
</reference>
<dbReference type="Proteomes" id="UP001142175">
    <property type="component" value="Unassembled WGS sequence"/>
</dbReference>
<comment type="caution">
    <text evidence="1">The sequence shown here is derived from an EMBL/GenBank/DDBJ whole genome shotgun (WGS) entry which is preliminary data.</text>
</comment>
<protein>
    <submittedName>
        <fullName evidence="1">Uncharacterized protein</fullName>
    </submittedName>
</protein>
<sequence length="375" mass="42247">MKSYKKYFSINLALGLLLLVFSCEKKQDQTAVSKVEISETEAPLVETASLDFTQIPFKNLSDYGFFKGKLKSLDPDNGVLLYEPASSLFTDYAHKSRFIWMPEGTAASIREDIEGSMDFPDNTVIIKNFYYPADFRKPEAEKRIIETRLMVKRNGVWDAFPYVWKDDQSDATYKVVGAEIKVGWTDLQGKEQVINYIVPNKNQCKSCHNEKEQLVPIGVKAKHLNHEIRFAEGEKNQLIKWQEIGYLSDLNDPTTYPAMVDYNISSHSLELRAKAYLDINCGHCHRADGPAGTSGLFLTYEETDPLKLGINKTPVAAGFGAGTFKYDIVPGQADQSILTYRMSTNQVGAAMPEIGRVTVHQEGLQLIKDWINGMK</sequence>
<proteinExistence type="predicted"/>
<accession>A0A9X2SZ21</accession>
<dbReference type="RefSeq" id="WP_258423768.1">
    <property type="nucleotide sequence ID" value="NZ_JANSUY010000011.1"/>
</dbReference>